<dbReference type="OrthoDB" id="4367127at2759"/>
<gene>
    <name evidence="1" type="ORF">N7532_001514</name>
</gene>
<dbReference type="PANTHER" id="PTHR37535:SF3">
    <property type="entry name" value="FLUG DOMAIN-CONTAINING PROTEIN"/>
    <property type="match status" value="1"/>
</dbReference>
<dbReference type="Proteomes" id="UP001149074">
    <property type="component" value="Unassembled WGS sequence"/>
</dbReference>
<proteinExistence type="predicted"/>
<evidence type="ECO:0000313" key="2">
    <source>
        <dbReference type="Proteomes" id="UP001149074"/>
    </source>
</evidence>
<reference evidence="1" key="2">
    <citation type="journal article" date="2023" name="IMA Fungus">
        <title>Comparative genomic study of the Penicillium genus elucidates a diverse pangenome and 15 lateral gene transfer events.</title>
        <authorList>
            <person name="Petersen C."/>
            <person name="Sorensen T."/>
            <person name="Nielsen M.R."/>
            <person name="Sondergaard T.E."/>
            <person name="Sorensen J.L."/>
            <person name="Fitzpatrick D.A."/>
            <person name="Frisvad J.C."/>
            <person name="Nielsen K.L."/>
        </authorList>
    </citation>
    <scope>NUCLEOTIDE SEQUENCE</scope>
    <source>
        <strain evidence="1">IBT 30761</strain>
    </source>
</reference>
<evidence type="ECO:0000313" key="1">
    <source>
        <dbReference type="EMBL" id="KAJ5110979.1"/>
    </source>
</evidence>
<dbReference type="PANTHER" id="PTHR37535">
    <property type="entry name" value="FLUG DOMAIN PROTEIN"/>
    <property type="match status" value="1"/>
</dbReference>
<name>A0A9W9G2L7_9EURO</name>
<dbReference type="AlphaFoldDB" id="A0A9W9G2L7"/>
<sequence>MPVKNNGELAPATLQNYEKNAKNWILWRLSRGEASDPNFHKDQPIPTPQVLKSFVEYYVVTREKIPTQSSTCQNFIKFTSPWERKTSCSISKEVKDDVLNHLTFNIMRSSRDEGLKRWVTISPEDGAIMTRKICEFLGLYSFKKNLVNSNIEHPALGMSFVFWVIVHGVADGAFKGLTTMAEVLSIMPPKWRESLTLEWNENKKELPFLRMINHDGP</sequence>
<keyword evidence="2" id="KW-1185">Reference proteome</keyword>
<dbReference type="EMBL" id="JAPQKI010000002">
    <property type="protein sequence ID" value="KAJ5110979.1"/>
    <property type="molecule type" value="Genomic_DNA"/>
</dbReference>
<organism evidence="1 2">
    <name type="scientific">Penicillium argentinense</name>
    <dbReference type="NCBI Taxonomy" id="1131581"/>
    <lineage>
        <taxon>Eukaryota</taxon>
        <taxon>Fungi</taxon>
        <taxon>Dikarya</taxon>
        <taxon>Ascomycota</taxon>
        <taxon>Pezizomycotina</taxon>
        <taxon>Eurotiomycetes</taxon>
        <taxon>Eurotiomycetidae</taxon>
        <taxon>Eurotiales</taxon>
        <taxon>Aspergillaceae</taxon>
        <taxon>Penicillium</taxon>
    </lineage>
</organism>
<accession>A0A9W9G2L7</accession>
<protein>
    <submittedName>
        <fullName evidence="1">Uncharacterized protein</fullName>
    </submittedName>
</protein>
<reference evidence="1" key="1">
    <citation type="submission" date="2022-11" db="EMBL/GenBank/DDBJ databases">
        <authorList>
            <person name="Petersen C."/>
        </authorList>
    </citation>
    <scope>NUCLEOTIDE SEQUENCE</scope>
    <source>
        <strain evidence="1">IBT 30761</strain>
    </source>
</reference>
<dbReference type="RefSeq" id="XP_056479049.1">
    <property type="nucleotide sequence ID" value="XM_056614008.1"/>
</dbReference>
<dbReference type="GeneID" id="81352987"/>
<comment type="caution">
    <text evidence="1">The sequence shown here is derived from an EMBL/GenBank/DDBJ whole genome shotgun (WGS) entry which is preliminary data.</text>
</comment>